<organism evidence="1 2">
    <name type="scientific">Gulo gulo</name>
    <name type="common">Wolverine</name>
    <name type="synonym">Gluton</name>
    <dbReference type="NCBI Taxonomy" id="48420"/>
    <lineage>
        <taxon>Eukaryota</taxon>
        <taxon>Metazoa</taxon>
        <taxon>Chordata</taxon>
        <taxon>Craniata</taxon>
        <taxon>Vertebrata</taxon>
        <taxon>Euteleostomi</taxon>
        <taxon>Mammalia</taxon>
        <taxon>Eutheria</taxon>
        <taxon>Laurasiatheria</taxon>
        <taxon>Carnivora</taxon>
        <taxon>Caniformia</taxon>
        <taxon>Musteloidea</taxon>
        <taxon>Mustelidae</taxon>
        <taxon>Guloninae</taxon>
        <taxon>Gulo</taxon>
    </lineage>
</organism>
<dbReference type="AlphaFoldDB" id="A0A9X9LDH9"/>
<gene>
    <name evidence="1" type="ORF">BN2614_LOCUS12</name>
</gene>
<keyword evidence="2" id="KW-1185">Reference proteome</keyword>
<dbReference type="InterPro" id="IPR023407">
    <property type="entry name" value="Ribosomal_eS27_Zn-bd_dom_sf"/>
</dbReference>
<accession>A0A9X9LDH9</accession>
<sequence>MLLEKDLLHPFSEEKRKHKKKHLVQNLIPTSWPWNAQDIIKSPPSLAMQKR</sequence>
<evidence type="ECO:0000313" key="2">
    <source>
        <dbReference type="Proteomes" id="UP000269945"/>
    </source>
</evidence>
<proteinExistence type="predicted"/>
<dbReference type="EMBL" id="CYRY02001002">
    <property type="protein sequence ID" value="VCW55450.1"/>
    <property type="molecule type" value="Genomic_DNA"/>
</dbReference>
<reference evidence="1 2" key="1">
    <citation type="submission" date="2018-10" db="EMBL/GenBank/DDBJ databases">
        <authorList>
            <person name="Ekblom R."/>
            <person name="Jareborg N."/>
        </authorList>
    </citation>
    <scope>NUCLEOTIDE SEQUENCE [LARGE SCALE GENOMIC DNA]</scope>
    <source>
        <tissue evidence="1">Muscle</tissue>
    </source>
</reference>
<name>A0A9X9LDH9_GULGU</name>
<protein>
    <submittedName>
        <fullName evidence="1">Uncharacterized protein</fullName>
    </submittedName>
</protein>
<evidence type="ECO:0000313" key="1">
    <source>
        <dbReference type="EMBL" id="VCW55450.1"/>
    </source>
</evidence>
<comment type="caution">
    <text evidence="1">The sequence shown here is derived from an EMBL/GenBank/DDBJ whole genome shotgun (WGS) entry which is preliminary data.</text>
</comment>
<dbReference type="Gene3D" id="2.20.25.100">
    <property type="entry name" value="Zn-binding ribosomal proteins"/>
    <property type="match status" value="1"/>
</dbReference>
<dbReference type="Proteomes" id="UP000269945">
    <property type="component" value="Unassembled WGS sequence"/>
</dbReference>